<protein>
    <submittedName>
        <fullName evidence="2">Metastriate one of each protein family</fullName>
    </submittedName>
</protein>
<feature type="chain" id="PRO_5007285527" evidence="1">
    <location>
        <begin position="21"/>
        <end position="208"/>
    </location>
</feature>
<dbReference type="EMBL" id="GEDV01008459">
    <property type="protein sequence ID" value="JAP80098.1"/>
    <property type="molecule type" value="Transcribed_RNA"/>
</dbReference>
<evidence type="ECO:0000313" key="2">
    <source>
        <dbReference type="EMBL" id="JAP80098.1"/>
    </source>
</evidence>
<organism evidence="2">
    <name type="scientific">Rhipicephalus appendiculatus</name>
    <name type="common">Brown ear tick</name>
    <dbReference type="NCBI Taxonomy" id="34631"/>
    <lineage>
        <taxon>Eukaryota</taxon>
        <taxon>Metazoa</taxon>
        <taxon>Ecdysozoa</taxon>
        <taxon>Arthropoda</taxon>
        <taxon>Chelicerata</taxon>
        <taxon>Arachnida</taxon>
        <taxon>Acari</taxon>
        <taxon>Parasitiformes</taxon>
        <taxon>Ixodida</taxon>
        <taxon>Ixodoidea</taxon>
        <taxon>Ixodidae</taxon>
        <taxon>Rhipicephalinae</taxon>
        <taxon>Rhipicephalus</taxon>
        <taxon>Rhipicephalus</taxon>
    </lineage>
</organism>
<proteinExistence type="predicted"/>
<reference evidence="2" key="1">
    <citation type="journal article" date="2016" name="Ticks Tick Borne Dis.">
        <title>De novo assembly and annotation of the salivary gland transcriptome of Rhipicephalus appendiculatus male and female ticks during blood feeding.</title>
        <authorList>
            <person name="de Castro M.H."/>
            <person name="de Klerk D."/>
            <person name="Pienaar R."/>
            <person name="Latif A.A."/>
            <person name="Rees D.J."/>
            <person name="Mans B.J."/>
        </authorList>
    </citation>
    <scope>NUCLEOTIDE SEQUENCE</scope>
    <source>
        <tissue evidence="2">Salivary glands</tissue>
    </source>
</reference>
<name>A0A131YNF4_RHIAP</name>
<accession>A0A131YNF4</accession>
<dbReference type="AlphaFoldDB" id="A0A131YNF4"/>
<feature type="signal peptide" evidence="1">
    <location>
        <begin position="1"/>
        <end position="20"/>
    </location>
</feature>
<sequence>MDFHYVFLILTCTAFSSALAKISSESSCDFSGIDLEGAIEKLIAKLPEYDIVGPEQYYPVFAGLEIKGFNVSGFHKLLQYGPAIPYCLNGTRRVQVDFIDVGDVLIAIPWRHCSGYQVTLSLHSRLSRFTVQFHVGHSDEDGRTTLSYPGPIVPVMTGNNIQVDIDGAGRNVNAVAGGLAMVFPAVTMEMWNQVFYYPLSRALHGALN</sequence>
<evidence type="ECO:0000256" key="1">
    <source>
        <dbReference type="SAM" id="SignalP"/>
    </source>
</evidence>
<keyword evidence="1" id="KW-0732">Signal</keyword>